<reference evidence="1" key="1">
    <citation type="journal article" date="2014" name="Front. Microbiol.">
        <title>High frequency of phylogenetically diverse reductive dehalogenase-homologous genes in deep subseafloor sedimentary metagenomes.</title>
        <authorList>
            <person name="Kawai M."/>
            <person name="Futagami T."/>
            <person name="Toyoda A."/>
            <person name="Takaki Y."/>
            <person name="Nishi S."/>
            <person name="Hori S."/>
            <person name="Arai W."/>
            <person name="Tsubouchi T."/>
            <person name="Morono Y."/>
            <person name="Uchiyama I."/>
            <person name="Ito T."/>
            <person name="Fujiyama A."/>
            <person name="Inagaki F."/>
            <person name="Takami H."/>
        </authorList>
    </citation>
    <scope>NUCLEOTIDE SEQUENCE</scope>
    <source>
        <strain evidence="1">Expedition CK06-06</strain>
    </source>
</reference>
<evidence type="ECO:0000313" key="1">
    <source>
        <dbReference type="EMBL" id="GAG33738.1"/>
    </source>
</evidence>
<dbReference type="AlphaFoldDB" id="X0XAN5"/>
<sequence length="89" mass="9819">TDFAGEAGLSFPLITFARQIAGWEILPLTELPTIHLAGEWQGFASTAIQGRITLQPVIIDTTQFEDPIGRISDDLLVLPTYSAFLRFMP</sequence>
<organism evidence="1">
    <name type="scientific">marine sediment metagenome</name>
    <dbReference type="NCBI Taxonomy" id="412755"/>
    <lineage>
        <taxon>unclassified sequences</taxon>
        <taxon>metagenomes</taxon>
        <taxon>ecological metagenomes</taxon>
    </lineage>
</organism>
<dbReference type="EMBL" id="BARS01046861">
    <property type="protein sequence ID" value="GAG33738.1"/>
    <property type="molecule type" value="Genomic_DNA"/>
</dbReference>
<name>X0XAN5_9ZZZZ</name>
<protein>
    <submittedName>
        <fullName evidence="1">Uncharacterized protein</fullName>
    </submittedName>
</protein>
<proteinExistence type="predicted"/>
<accession>X0XAN5</accession>
<comment type="caution">
    <text evidence="1">The sequence shown here is derived from an EMBL/GenBank/DDBJ whole genome shotgun (WGS) entry which is preliminary data.</text>
</comment>
<feature type="non-terminal residue" evidence="1">
    <location>
        <position position="1"/>
    </location>
</feature>
<gene>
    <name evidence="1" type="ORF">S01H1_70459</name>
</gene>